<reference evidence="2" key="1">
    <citation type="submission" date="2017-08" db="EMBL/GenBank/DDBJ databases">
        <authorList>
            <person name="Varghese N."/>
            <person name="Submissions S."/>
        </authorList>
    </citation>
    <scope>NUCLEOTIDE SEQUENCE [LARGE SCALE GENOMIC DNA]</scope>
    <source>
        <strain evidence="2">USBA17B2</strain>
    </source>
</reference>
<dbReference type="OrthoDB" id="5243356at2"/>
<proteinExistence type="predicted"/>
<dbReference type="AlphaFoldDB" id="A0A285VTR0"/>
<evidence type="ECO:0000313" key="2">
    <source>
        <dbReference type="Proteomes" id="UP000219688"/>
    </source>
</evidence>
<organism evidence="1 2">
    <name type="scientific">Ornithinimicrobium cerasi</name>
    <dbReference type="NCBI Taxonomy" id="2248773"/>
    <lineage>
        <taxon>Bacteria</taxon>
        <taxon>Bacillati</taxon>
        <taxon>Actinomycetota</taxon>
        <taxon>Actinomycetes</taxon>
        <taxon>Micrococcales</taxon>
        <taxon>Ornithinimicrobiaceae</taxon>
        <taxon>Ornithinimicrobium</taxon>
    </lineage>
</organism>
<dbReference type="RefSeq" id="WP_097188305.1">
    <property type="nucleotide sequence ID" value="NZ_OBQK01000006.1"/>
</dbReference>
<protein>
    <submittedName>
        <fullName evidence="1">Uncharacterized protein</fullName>
    </submittedName>
</protein>
<evidence type="ECO:0000313" key="1">
    <source>
        <dbReference type="EMBL" id="SOC56011.1"/>
    </source>
</evidence>
<dbReference type="Proteomes" id="UP000219688">
    <property type="component" value="Unassembled WGS sequence"/>
</dbReference>
<keyword evidence="2" id="KW-1185">Reference proteome</keyword>
<gene>
    <name evidence="1" type="ORF">SAMN05421879_106159</name>
</gene>
<sequence>MTSETRMVALGFGKFARADRIFALERITGDERGEGRRTRVWIDGVADPLIASRTEGTILRDMGQDAAVGPDLDEALDLAQRLAAAADAGRVDLSDLGRRARRLLESTTVPG</sequence>
<dbReference type="EMBL" id="OBQK01000006">
    <property type="protein sequence ID" value="SOC56011.1"/>
    <property type="molecule type" value="Genomic_DNA"/>
</dbReference>
<name>A0A285VTR0_9MICO</name>
<accession>A0A285VTR0</accession>